<dbReference type="Pfam" id="PF23622">
    <property type="entry name" value="LRR_At1g61320_AtMIF1"/>
    <property type="match status" value="1"/>
</dbReference>
<feature type="domain" description="At1g61320/AtMIF1 LRR" evidence="2">
    <location>
        <begin position="100"/>
        <end position="180"/>
    </location>
</feature>
<comment type="caution">
    <text evidence="3">The sequence shown here is derived from an EMBL/GenBank/DDBJ whole genome shotgun (WGS) entry which is preliminary data.</text>
</comment>
<keyword evidence="4" id="KW-1185">Reference proteome</keyword>
<dbReference type="AlphaFoldDB" id="A0A6A6MGH1"/>
<evidence type="ECO:0000259" key="2">
    <source>
        <dbReference type="Pfam" id="PF23622"/>
    </source>
</evidence>
<feature type="region of interest" description="Disordered" evidence="1">
    <location>
        <begin position="25"/>
        <end position="60"/>
    </location>
</feature>
<dbReference type="PANTHER" id="PTHR34145">
    <property type="entry name" value="OS02G0105600 PROTEIN"/>
    <property type="match status" value="1"/>
</dbReference>
<feature type="compositionally biased region" description="Polar residues" evidence="1">
    <location>
        <begin position="39"/>
        <end position="55"/>
    </location>
</feature>
<protein>
    <recommendedName>
        <fullName evidence="2">At1g61320/AtMIF1 LRR domain-containing protein</fullName>
    </recommendedName>
</protein>
<dbReference type="Proteomes" id="UP000467840">
    <property type="component" value="Chromosome 14"/>
</dbReference>
<evidence type="ECO:0000256" key="1">
    <source>
        <dbReference type="SAM" id="MobiDB-lite"/>
    </source>
</evidence>
<name>A0A6A6MGH1_HEVBR</name>
<accession>A0A6A6MGH1</accession>
<organism evidence="3 4">
    <name type="scientific">Hevea brasiliensis</name>
    <name type="common">Para rubber tree</name>
    <name type="synonym">Siphonia brasiliensis</name>
    <dbReference type="NCBI Taxonomy" id="3981"/>
    <lineage>
        <taxon>Eukaryota</taxon>
        <taxon>Viridiplantae</taxon>
        <taxon>Streptophyta</taxon>
        <taxon>Embryophyta</taxon>
        <taxon>Tracheophyta</taxon>
        <taxon>Spermatophyta</taxon>
        <taxon>Magnoliopsida</taxon>
        <taxon>eudicotyledons</taxon>
        <taxon>Gunneridae</taxon>
        <taxon>Pentapetalae</taxon>
        <taxon>rosids</taxon>
        <taxon>fabids</taxon>
        <taxon>Malpighiales</taxon>
        <taxon>Euphorbiaceae</taxon>
        <taxon>Crotonoideae</taxon>
        <taxon>Micrandreae</taxon>
        <taxon>Hevea</taxon>
    </lineage>
</organism>
<sequence>MFTMEEKIINYFHFKQQKINRSFNSEEMRRQCDEKGNNGEDQNPPRENSNENGGNDSKDHFSQLPEDALVSILSRLTLKKQFVPPSSLADGDVYGHFSVCSLTTLSLNTVDVSGEFLEHSLLFCCPFLEVLRVEDSTSLVSLRVSGPLLKPQYLEIVSCFSLKDLEISAASLVSFKYYGLVIGIPFKNVPNLVESYFGGRFGESIIDNLYQFSRYILRLQTLKFDVGLSYEFGSDDCSLAGELLVPYVSLLKACPLLYWFTLKISYETPSSSSRELHKVPKDYTLPCPKVVEVLGFKGHAAEIELVLHLLRNGISLDKIIIDPCSPCYLRSSSQLKFKETGMYQLAKQHAEEMRPKIPPGVDFVVL</sequence>
<proteinExistence type="predicted"/>
<evidence type="ECO:0000313" key="3">
    <source>
        <dbReference type="EMBL" id="KAF2312017.1"/>
    </source>
</evidence>
<feature type="compositionally biased region" description="Basic and acidic residues" evidence="1">
    <location>
        <begin position="25"/>
        <end position="38"/>
    </location>
</feature>
<dbReference type="InterPro" id="IPR053772">
    <property type="entry name" value="At1g61320/At1g61330-like"/>
</dbReference>
<gene>
    <name evidence="3" type="ORF">GH714_027767</name>
</gene>
<reference evidence="3 4" key="1">
    <citation type="journal article" date="2020" name="Mol. Plant">
        <title>The Chromosome-Based Rubber Tree Genome Provides New Insights into Spurge Genome Evolution and Rubber Biosynthesis.</title>
        <authorList>
            <person name="Liu J."/>
            <person name="Shi C."/>
            <person name="Shi C.C."/>
            <person name="Li W."/>
            <person name="Zhang Q.J."/>
            <person name="Zhang Y."/>
            <person name="Li K."/>
            <person name="Lu H.F."/>
            <person name="Shi C."/>
            <person name="Zhu S.T."/>
            <person name="Xiao Z.Y."/>
            <person name="Nan H."/>
            <person name="Yue Y."/>
            <person name="Zhu X.G."/>
            <person name="Wu Y."/>
            <person name="Hong X.N."/>
            <person name="Fan G.Y."/>
            <person name="Tong Y."/>
            <person name="Zhang D."/>
            <person name="Mao C.L."/>
            <person name="Liu Y.L."/>
            <person name="Hao S.J."/>
            <person name="Liu W.Q."/>
            <person name="Lv M.Q."/>
            <person name="Zhang H.B."/>
            <person name="Liu Y."/>
            <person name="Hu-Tang G.R."/>
            <person name="Wang J.P."/>
            <person name="Wang J.H."/>
            <person name="Sun Y.H."/>
            <person name="Ni S.B."/>
            <person name="Chen W.B."/>
            <person name="Zhang X.C."/>
            <person name="Jiao Y.N."/>
            <person name="Eichler E.E."/>
            <person name="Li G.H."/>
            <person name="Liu X."/>
            <person name="Gao L.Z."/>
        </authorList>
    </citation>
    <scope>NUCLEOTIDE SEQUENCE [LARGE SCALE GENOMIC DNA]</scope>
    <source>
        <strain evidence="4">cv. GT1</strain>
        <tissue evidence="3">Leaf</tissue>
    </source>
</reference>
<dbReference type="PANTHER" id="PTHR34145:SF68">
    <property type="entry name" value="FBD DOMAIN-CONTAINING PROTEIN"/>
    <property type="match status" value="1"/>
</dbReference>
<dbReference type="InterPro" id="IPR055357">
    <property type="entry name" value="LRR_At1g61320_AtMIF1"/>
</dbReference>
<evidence type="ECO:0000313" key="4">
    <source>
        <dbReference type="Proteomes" id="UP000467840"/>
    </source>
</evidence>
<dbReference type="EMBL" id="JAAGAX010000006">
    <property type="protein sequence ID" value="KAF2312017.1"/>
    <property type="molecule type" value="Genomic_DNA"/>
</dbReference>